<reference evidence="2 3" key="1">
    <citation type="submission" date="2024-09" db="EMBL/GenBank/DDBJ databases">
        <title>Rethinking Asexuality: The Enigmatic Case of Functional Sexual Genes in Lepraria (Stereocaulaceae).</title>
        <authorList>
            <person name="Doellman M."/>
            <person name="Sun Y."/>
            <person name="Barcenas-Pena A."/>
            <person name="Lumbsch H.T."/>
            <person name="Grewe F."/>
        </authorList>
    </citation>
    <scope>NUCLEOTIDE SEQUENCE [LARGE SCALE GENOMIC DNA]</scope>
    <source>
        <strain evidence="2 3">Grewe 0041</strain>
    </source>
</reference>
<dbReference type="InterPro" id="IPR019200">
    <property type="entry name" value="ATP_adenylylTrfase_C"/>
</dbReference>
<proteinExistence type="predicted"/>
<name>A0ABR4BCU9_9LECA</name>
<dbReference type="InterPro" id="IPR043171">
    <property type="entry name" value="Ap4A_phos1/2-like"/>
</dbReference>
<dbReference type="InterPro" id="IPR009163">
    <property type="entry name" value="Ap4A_phos1/2"/>
</dbReference>
<accession>A0ABR4BCU9</accession>
<protein>
    <recommendedName>
        <fullName evidence="1">ATP adenylyltransferase C-terminal domain-containing protein</fullName>
    </recommendedName>
</protein>
<dbReference type="Pfam" id="PF09830">
    <property type="entry name" value="ATP_transf"/>
    <property type="match status" value="1"/>
</dbReference>
<comment type="caution">
    <text evidence="2">The sequence shown here is derived from an EMBL/GenBank/DDBJ whole genome shotgun (WGS) entry which is preliminary data.</text>
</comment>
<evidence type="ECO:0000313" key="2">
    <source>
        <dbReference type="EMBL" id="KAL2055570.1"/>
    </source>
</evidence>
<gene>
    <name evidence="2" type="ORF">ABVK25_004378</name>
</gene>
<feature type="domain" description="ATP adenylyltransferase C-terminal" evidence="1">
    <location>
        <begin position="8"/>
        <end position="119"/>
    </location>
</feature>
<dbReference type="Proteomes" id="UP001590951">
    <property type="component" value="Unassembled WGS sequence"/>
</dbReference>
<evidence type="ECO:0000259" key="1">
    <source>
        <dbReference type="Pfam" id="PF09830"/>
    </source>
</evidence>
<organism evidence="2 3">
    <name type="scientific">Lepraria finkii</name>
    <dbReference type="NCBI Taxonomy" id="1340010"/>
    <lineage>
        <taxon>Eukaryota</taxon>
        <taxon>Fungi</taxon>
        <taxon>Dikarya</taxon>
        <taxon>Ascomycota</taxon>
        <taxon>Pezizomycotina</taxon>
        <taxon>Lecanoromycetes</taxon>
        <taxon>OSLEUM clade</taxon>
        <taxon>Lecanoromycetidae</taxon>
        <taxon>Lecanorales</taxon>
        <taxon>Lecanorineae</taxon>
        <taxon>Stereocaulaceae</taxon>
        <taxon>Lepraria</taxon>
    </lineage>
</organism>
<keyword evidence="3" id="KW-1185">Reference proteome</keyword>
<dbReference type="PANTHER" id="PTHR38420:SF3">
    <property type="entry name" value="5',5'''-P-1,P-4-TETRAPHOSPHATE PHOSPHORYLASE 2"/>
    <property type="match status" value="1"/>
</dbReference>
<evidence type="ECO:0000313" key="3">
    <source>
        <dbReference type="Proteomes" id="UP001590951"/>
    </source>
</evidence>
<dbReference type="PANTHER" id="PTHR38420">
    <property type="entry name" value="AP-4-A PHOSPHORYLASE II"/>
    <property type="match status" value="1"/>
</dbReference>
<dbReference type="Gene3D" id="3.30.428.70">
    <property type="match status" value="1"/>
</dbReference>
<dbReference type="EMBL" id="JBHFEH010000011">
    <property type="protein sequence ID" value="KAL2055570.1"/>
    <property type="molecule type" value="Genomic_DNA"/>
</dbReference>
<sequence length="120" mass="13319">MDAESTEKLPFTHFRARIPENPSPSALLEIYASLYQKARAIEHEFAGRNIEPPNYNQKAATVSYNLAMTTTTMAICPRRSEGAPLSDGALHREPDSREIALNGTVLAGTLMVKNEDDWNN</sequence>